<dbReference type="Proteomes" id="UP000030832">
    <property type="component" value="Unassembled WGS sequence"/>
</dbReference>
<keyword evidence="2" id="KW-1185">Reference proteome</keyword>
<dbReference type="EMBL" id="JRJU01000002">
    <property type="protein sequence ID" value="KHF41579.1"/>
    <property type="molecule type" value="Genomic_DNA"/>
</dbReference>
<dbReference type="STRING" id="333138.LQ50_02405"/>
<organism evidence="1 2">
    <name type="scientific">Halalkalibacter okhensis</name>
    <dbReference type="NCBI Taxonomy" id="333138"/>
    <lineage>
        <taxon>Bacteria</taxon>
        <taxon>Bacillati</taxon>
        <taxon>Bacillota</taxon>
        <taxon>Bacilli</taxon>
        <taxon>Bacillales</taxon>
        <taxon>Bacillaceae</taxon>
        <taxon>Halalkalibacter</taxon>
    </lineage>
</organism>
<name>A0A0B0INC7_9BACI</name>
<sequence>MGELKGTEKVLLKDSRKQQWLHTLRACYENPTHCLKTTEKGENRTFFSGLGNSCFFVLSYTGRLLEQVRESV</sequence>
<gene>
    <name evidence="1" type="ORF">LQ50_02405</name>
</gene>
<evidence type="ECO:0000313" key="1">
    <source>
        <dbReference type="EMBL" id="KHF41579.1"/>
    </source>
</evidence>
<accession>A0A0B0INC7</accession>
<evidence type="ECO:0000313" key="2">
    <source>
        <dbReference type="Proteomes" id="UP000030832"/>
    </source>
</evidence>
<protein>
    <submittedName>
        <fullName evidence="1">Uncharacterized protein</fullName>
    </submittedName>
</protein>
<dbReference type="AlphaFoldDB" id="A0A0B0INC7"/>
<reference evidence="1 2" key="1">
    <citation type="submission" date="2014-09" db="EMBL/GenBank/DDBJ databases">
        <title>Genome sequencing and annotation of Bacillus Okhensis strain Kh10-101T.</title>
        <authorList>
            <person name="Prakash J.S."/>
        </authorList>
    </citation>
    <scope>NUCLEOTIDE SEQUENCE [LARGE SCALE GENOMIC DNA]</scope>
    <source>
        <strain evidence="2">Kh10-101T</strain>
    </source>
</reference>
<proteinExistence type="predicted"/>
<comment type="caution">
    <text evidence="1">The sequence shown here is derived from an EMBL/GenBank/DDBJ whole genome shotgun (WGS) entry which is preliminary data.</text>
</comment>